<dbReference type="PANTHER" id="PTHR35007:SF1">
    <property type="entry name" value="PILUS ASSEMBLY PROTEIN"/>
    <property type="match status" value="1"/>
</dbReference>
<accession>A0ABW4JWF1</accession>
<evidence type="ECO:0000256" key="1">
    <source>
        <dbReference type="ARBA" id="ARBA00004651"/>
    </source>
</evidence>
<feature type="domain" description="Type II secretion system protein GspF" evidence="8">
    <location>
        <begin position="177"/>
        <end position="298"/>
    </location>
</feature>
<dbReference type="Proteomes" id="UP001597327">
    <property type="component" value="Unassembled WGS sequence"/>
</dbReference>
<evidence type="ECO:0000256" key="6">
    <source>
        <dbReference type="SAM" id="MobiDB-lite"/>
    </source>
</evidence>
<keyword evidence="2" id="KW-1003">Cell membrane</keyword>
<dbReference type="RefSeq" id="WP_149890789.1">
    <property type="nucleotide sequence ID" value="NZ_JBHUFA010000001.1"/>
</dbReference>
<comment type="subcellular location">
    <subcellularLocation>
        <location evidence="1">Cell membrane</location>
        <topology evidence="1">Multi-pass membrane protein</topology>
    </subcellularLocation>
</comment>
<proteinExistence type="predicted"/>
<evidence type="ECO:0000256" key="4">
    <source>
        <dbReference type="ARBA" id="ARBA00022989"/>
    </source>
</evidence>
<feature type="transmembrane region" description="Helical" evidence="7">
    <location>
        <begin position="314"/>
        <end position="333"/>
    </location>
</feature>
<sequence>MTLAEIQNLLGPQVTFLAIALLAAFSIGGVLFALFQPVLSGSKRQKERLTTISSRAQAVDTRSKARDGERRRRSVQDQLKEFEERQKSRADKMRKQNLNQRLEQAGLAWDRKHFIYFSIGCGIVFTLIGFVISKNLLITLGFAFAGGLGVPQWFVNFRRKKRFNAFLEELPGAVDIIVRGVKAGLPLGDCIKIVAKEAPEPVRSEFQKIVETQVMGISLADSVARLPERMPLAEANFFAIVVAIQQKAGGGLSEALGNLAKVLRSRKAMKRKITALSSEAKSSAMIIGALPFLVSGILFLVAPDYIGLLFTRSGGHMIIAGGLFWMFIGIMVMRNMINFDF</sequence>
<dbReference type="Pfam" id="PF00482">
    <property type="entry name" value="T2SSF"/>
    <property type="match status" value="1"/>
</dbReference>
<dbReference type="InterPro" id="IPR018076">
    <property type="entry name" value="T2SS_GspF_dom"/>
</dbReference>
<evidence type="ECO:0000256" key="5">
    <source>
        <dbReference type="ARBA" id="ARBA00023136"/>
    </source>
</evidence>
<evidence type="ECO:0000256" key="2">
    <source>
        <dbReference type="ARBA" id="ARBA00022475"/>
    </source>
</evidence>
<dbReference type="InterPro" id="IPR042094">
    <property type="entry name" value="T2SS_GspF_sf"/>
</dbReference>
<dbReference type="Gene3D" id="1.20.81.30">
    <property type="entry name" value="Type II secretion system (T2SS), domain F"/>
    <property type="match status" value="1"/>
</dbReference>
<name>A0ABW4JWF1_9HYPH</name>
<dbReference type="PANTHER" id="PTHR35007">
    <property type="entry name" value="INTEGRAL MEMBRANE PROTEIN-RELATED"/>
    <property type="match status" value="1"/>
</dbReference>
<evidence type="ECO:0000313" key="10">
    <source>
        <dbReference type="Proteomes" id="UP001597327"/>
    </source>
</evidence>
<feature type="transmembrane region" description="Helical" evidence="7">
    <location>
        <begin position="138"/>
        <end position="155"/>
    </location>
</feature>
<keyword evidence="3 7" id="KW-0812">Transmembrane</keyword>
<feature type="transmembrane region" description="Helical" evidence="7">
    <location>
        <begin position="280"/>
        <end position="302"/>
    </location>
</feature>
<feature type="transmembrane region" description="Helical" evidence="7">
    <location>
        <begin position="114"/>
        <end position="132"/>
    </location>
</feature>
<evidence type="ECO:0000256" key="7">
    <source>
        <dbReference type="SAM" id="Phobius"/>
    </source>
</evidence>
<evidence type="ECO:0000313" key="9">
    <source>
        <dbReference type="EMBL" id="MFD1695478.1"/>
    </source>
</evidence>
<comment type="caution">
    <text evidence="9">The sequence shown here is derived from an EMBL/GenBank/DDBJ whole genome shotgun (WGS) entry which is preliminary data.</text>
</comment>
<gene>
    <name evidence="9" type="ORF">ACFSC7_08110</name>
</gene>
<dbReference type="EMBL" id="JBHUFA010000001">
    <property type="protein sequence ID" value="MFD1695478.1"/>
    <property type="molecule type" value="Genomic_DNA"/>
</dbReference>
<evidence type="ECO:0000259" key="8">
    <source>
        <dbReference type="Pfam" id="PF00482"/>
    </source>
</evidence>
<protein>
    <submittedName>
        <fullName evidence="9">Type II secretion system F family protein</fullName>
    </submittedName>
</protein>
<reference evidence="10" key="1">
    <citation type="journal article" date="2019" name="Int. J. Syst. Evol. Microbiol.">
        <title>The Global Catalogue of Microorganisms (GCM) 10K type strain sequencing project: providing services to taxonomists for standard genome sequencing and annotation.</title>
        <authorList>
            <consortium name="The Broad Institute Genomics Platform"/>
            <consortium name="The Broad Institute Genome Sequencing Center for Infectious Disease"/>
            <person name="Wu L."/>
            <person name="Ma J."/>
        </authorList>
    </citation>
    <scope>NUCLEOTIDE SEQUENCE [LARGE SCALE GENOMIC DNA]</scope>
    <source>
        <strain evidence="10">JCM 3369</strain>
    </source>
</reference>
<keyword evidence="5 7" id="KW-0472">Membrane</keyword>
<feature type="transmembrane region" description="Helical" evidence="7">
    <location>
        <begin position="16"/>
        <end position="39"/>
    </location>
</feature>
<keyword evidence="10" id="KW-1185">Reference proteome</keyword>
<organism evidence="9 10">
    <name type="scientific">Roseibium aestuarii</name>
    <dbReference type="NCBI Taxonomy" id="2600299"/>
    <lineage>
        <taxon>Bacteria</taxon>
        <taxon>Pseudomonadati</taxon>
        <taxon>Pseudomonadota</taxon>
        <taxon>Alphaproteobacteria</taxon>
        <taxon>Hyphomicrobiales</taxon>
        <taxon>Stappiaceae</taxon>
        <taxon>Roseibium</taxon>
    </lineage>
</organism>
<keyword evidence="4 7" id="KW-1133">Transmembrane helix</keyword>
<evidence type="ECO:0000256" key="3">
    <source>
        <dbReference type="ARBA" id="ARBA00022692"/>
    </source>
</evidence>
<feature type="compositionally biased region" description="Basic and acidic residues" evidence="6">
    <location>
        <begin position="61"/>
        <end position="78"/>
    </location>
</feature>
<feature type="region of interest" description="Disordered" evidence="6">
    <location>
        <begin position="58"/>
        <end position="78"/>
    </location>
</feature>